<evidence type="ECO:0000256" key="1">
    <source>
        <dbReference type="ARBA" id="ARBA00004613"/>
    </source>
</evidence>
<dbReference type="GO" id="GO:0032024">
    <property type="term" value="P:positive regulation of insulin secretion"/>
    <property type="evidence" value="ECO:0007669"/>
    <property type="project" value="TreeGrafter"/>
</dbReference>
<dbReference type="GO" id="GO:0001692">
    <property type="term" value="P:histamine metabolic process"/>
    <property type="evidence" value="ECO:0007669"/>
    <property type="project" value="TreeGrafter"/>
</dbReference>
<sequence>MADKCKELDCSLDPEMQGRATQIQTQTSFRNISPAMTSVQLLLLLSLTLSGICLNLGQPTLDGGENGERSHLDDILQRAESILLKSILKKVEEEEELNKEPDASEPDSLSKQQHPGKRFFNELEKRQHPGKREDGEEALYGDIQKRQHPGKREEDDDLDRYLELQKRQHPGKRSLWDQYVDAPGIQLTYLNELSKRQHPGKRYLVYAKRQHPGKRGWEDELDLGEQDLEKRQHPGKRFSDSESPDYAAPCDLQDDFNCSKGSLLLELLDNVNKGRVEEKRQHPGRRSAWESEAEAEE</sequence>
<dbReference type="Proteomes" id="UP000050525">
    <property type="component" value="Unassembled WGS sequence"/>
</dbReference>
<keyword evidence="6" id="KW-0732">Signal</keyword>
<reference evidence="10 11" key="1">
    <citation type="journal article" date="2012" name="Genome Biol.">
        <title>Sequencing three crocodilian genomes to illuminate the evolution of archosaurs and amniotes.</title>
        <authorList>
            <person name="St John J.A."/>
            <person name="Braun E.L."/>
            <person name="Isberg S.R."/>
            <person name="Miles L.G."/>
            <person name="Chong A.Y."/>
            <person name="Gongora J."/>
            <person name="Dalzell P."/>
            <person name="Moran C."/>
            <person name="Bed'hom B."/>
            <person name="Abzhanov A."/>
            <person name="Burgess S.C."/>
            <person name="Cooksey A.M."/>
            <person name="Castoe T.A."/>
            <person name="Crawford N.G."/>
            <person name="Densmore L.D."/>
            <person name="Drew J.C."/>
            <person name="Edwards S.V."/>
            <person name="Faircloth B.C."/>
            <person name="Fujita M.K."/>
            <person name="Greenwold M.J."/>
            <person name="Hoffmann F.G."/>
            <person name="Howard J.M."/>
            <person name="Iguchi T."/>
            <person name="Janes D.E."/>
            <person name="Khan S.Y."/>
            <person name="Kohno S."/>
            <person name="de Koning A.J."/>
            <person name="Lance S.L."/>
            <person name="McCarthy F.M."/>
            <person name="McCormack J.E."/>
            <person name="Merchant M.E."/>
            <person name="Peterson D.G."/>
            <person name="Pollock D.D."/>
            <person name="Pourmand N."/>
            <person name="Raney B.J."/>
            <person name="Roessler K.A."/>
            <person name="Sanford J.R."/>
            <person name="Sawyer R.H."/>
            <person name="Schmidt C.J."/>
            <person name="Triplett E.W."/>
            <person name="Tuberville T.D."/>
            <person name="Venegas-Anaya M."/>
            <person name="Howard J.T."/>
            <person name="Jarvis E.D."/>
            <person name="Guillette L.J.Jr."/>
            <person name="Glenn T.C."/>
            <person name="Green R.E."/>
            <person name="Ray D.A."/>
        </authorList>
    </citation>
    <scope>NUCLEOTIDE SEQUENCE [LARGE SCALE GENOMIC DNA]</scope>
    <source>
        <strain evidence="10">KSC_2009_1</strain>
    </source>
</reference>
<protein>
    <submittedName>
        <fullName evidence="10">Thyrotropin releasing hormone</fullName>
    </submittedName>
</protein>
<dbReference type="GO" id="GO:0014054">
    <property type="term" value="P:positive regulation of gamma-aminobutyric acid secretion"/>
    <property type="evidence" value="ECO:0007669"/>
    <property type="project" value="TreeGrafter"/>
</dbReference>
<evidence type="ECO:0000256" key="5">
    <source>
        <dbReference type="ARBA" id="ARBA00022702"/>
    </source>
</evidence>
<keyword evidence="4" id="KW-0165">Cleavage on pair of basic residues</keyword>
<evidence type="ECO:0000256" key="7">
    <source>
        <dbReference type="ARBA" id="ARBA00022737"/>
    </source>
</evidence>
<keyword evidence="7" id="KW-0677">Repeat</keyword>
<evidence type="ECO:0000256" key="3">
    <source>
        <dbReference type="ARBA" id="ARBA00022525"/>
    </source>
</evidence>
<dbReference type="InterPro" id="IPR008857">
    <property type="entry name" value="TRH"/>
</dbReference>
<organism evidence="10 11">
    <name type="scientific">Alligator mississippiensis</name>
    <name type="common">American alligator</name>
    <dbReference type="NCBI Taxonomy" id="8496"/>
    <lineage>
        <taxon>Eukaryota</taxon>
        <taxon>Metazoa</taxon>
        <taxon>Chordata</taxon>
        <taxon>Craniata</taxon>
        <taxon>Vertebrata</taxon>
        <taxon>Euteleostomi</taxon>
        <taxon>Archelosauria</taxon>
        <taxon>Archosauria</taxon>
        <taxon>Crocodylia</taxon>
        <taxon>Alligatoridae</taxon>
        <taxon>Alligatorinae</taxon>
        <taxon>Alligator</taxon>
    </lineage>
</organism>
<proteinExistence type="inferred from homology"/>
<evidence type="ECO:0000256" key="9">
    <source>
        <dbReference type="SAM" id="MobiDB-lite"/>
    </source>
</evidence>
<comment type="caution">
    <text evidence="10">The sequence shown here is derived from an EMBL/GenBank/DDBJ whole genome shotgun (WGS) entry which is preliminary data.</text>
</comment>
<dbReference type="GO" id="GO:0005576">
    <property type="term" value="C:extracellular region"/>
    <property type="evidence" value="ECO:0007669"/>
    <property type="project" value="UniProtKB-SubCell"/>
</dbReference>
<dbReference type="GO" id="GO:0030141">
    <property type="term" value="C:secretory granule"/>
    <property type="evidence" value="ECO:0007669"/>
    <property type="project" value="TreeGrafter"/>
</dbReference>
<comment type="similarity">
    <text evidence="2">Belongs to the TRH family.</text>
</comment>
<feature type="compositionally biased region" description="Basic and acidic residues" evidence="9">
    <location>
        <begin position="119"/>
        <end position="134"/>
    </location>
</feature>
<feature type="compositionally biased region" description="Basic and acidic residues" evidence="9">
    <location>
        <begin position="227"/>
        <end position="240"/>
    </location>
</feature>
<gene>
    <name evidence="10" type="primary">TRH</name>
    <name evidence="10" type="ORF">Y1Q_0023759</name>
</gene>
<dbReference type="GO" id="GO:0014050">
    <property type="term" value="P:negative regulation of glutamate secretion"/>
    <property type="evidence" value="ECO:0007669"/>
    <property type="project" value="TreeGrafter"/>
</dbReference>
<evidence type="ECO:0000256" key="6">
    <source>
        <dbReference type="ARBA" id="ARBA00022729"/>
    </source>
</evidence>
<feature type="region of interest" description="Disordered" evidence="9">
    <location>
        <begin position="211"/>
        <end position="248"/>
    </location>
</feature>
<dbReference type="AlphaFoldDB" id="A0A151MK38"/>
<dbReference type="Pfam" id="PF05438">
    <property type="entry name" value="TRH"/>
    <property type="match status" value="1"/>
</dbReference>
<feature type="region of interest" description="Disordered" evidence="9">
    <location>
        <begin position="272"/>
        <end position="297"/>
    </location>
</feature>
<dbReference type="PIRSF" id="PIRSF001795">
    <property type="entry name" value="TRH"/>
    <property type="match status" value="1"/>
</dbReference>
<accession>A0A151MK38</accession>
<dbReference type="PANTHER" id="PTHR17530">
    <property type="entry name" value="PRO-THYROTROPIN-RELEASING HORMONE"/>
    <property type="match status" value="1"/>
</dbReference>
<name>A0A151MK38_ALLMI</name>
<feature type="region of interest" description="Disordered" evidence="9">
    <location>
        <begin position="95"/>
        <end position="156"/>
    </location>
</feature>
<comment type="subcellular location">
    <subcellularLocation>
        <location evidence="1">Secreted</location>
    </subcellularLocation>
</comment>
<keyword evidence="3" id="KW-0964">Secreted</keyword>
<dbReference type="GO" id="GO:0042755">
    <property type="term" value="P:eating behavior"/>
    <property type="evidence" value="ECO:0007669"/>
    <property type="project" value="TreeGrafter"/>
</dbReference>
<keyword evidence="5" id="KW-0372">Hormone</keyword>
<feature type="compositionally biased region" description="Basic and acidic residues" evidence="9">
    <location>
        <begin position="272"/>
        <end position="281"/>
    </location>
</feature>
<keyword evidence="8" id="KW-0027">Amidation</keyword>
<dbReference type="STRING" id="8496.A0A151MK38"/>
<dbReference type="GO" id="GO:0009755">
    <property type="term" value="P:hormone-mediated signaling pathway"/>
    <property type="evidence" value="ECO:0007669"/>
    <property type="project" value="InterPro"/>
</dbReference>
<keyword evidence="11" id="KW-1185">Reference proteome</keyword>
<dbReference type="eggNOG" id="ENOG502RWH0">
    <property type="taxonomic scope" value="Eukaryota"/>
</dbReference>
<evidence type="ECO:0000256" key="2">
    <source>
        <dbReference type="ARBA" id="ARBA00010437"/>
    </source>
</evidence>
<dbReference type="GO" id="GO:0008437">
    <property type="term" value="F:thyrotropin-releasing hormone activity"/>
    <property type="evidence" value="ECO:0007669"/>
    <property type="project" value="InterPro"/>
</dbReference>
<evidence type="ECO:0000313" key="10">
    <source>
        <dbReference type="EMBL" id="KYO24887.1"/>
    </source>
</evidence>
<dbReference type="PANTHER" id="PTHR17530:SF2">
    <property type="entry name" value="PRO-THYROTROPIN-RELEASING HORMONE"/>
    <property type="match status" value="1"/>
</dbReference>
<evidence type="ECO:0000256" key="4">
    <source>
        <dbReference type="ARBA" id="ARBA00022685"/>
    </source>
</evidence>
<evidence type="ECO:0000256" key="8">
    <source>
        <dbReference type="ARBA" id="ARBA00022815"/>
    </source>
</evidence>
<evidence type="ECO:0000313" key="11">
    <source>
        <dbReference type="Proteomes" id="UP000050525"/>
    </source>
</evidence>
<dbReference type="EMBL" id="AKHW03005996">
    <property type="protein sequence ID" value="KYO24887.1"/>
    <property type="molecule type" value="Genomic_DNA"/>
</dbReference>